<keyword evidence="1" id="KW-0175">Coiled coil</keyword>
<dbReference type="InterPro" id="IPR027417">
    <property type="entry name" value="P-loop_NTPase"/>
</dbReference>
<dbReference type="GO" id="GO:0016887">
    <property type="term" value="F:ATP hydrolysis activity"/>
    <property type="evidence" value="ECO:0007669"/>
    <property type="project" value="InterPro"/>
</dbReference>
<evidence type="ECO:0000259" key="2">
    <source>
        <dbReference type="Pfam" id="PF13476"/>
    </source>
</evidence>
<feature type="domain" description="Rad50/SbcC-type AAA" evidence="2">
    <location>
        <begin position="20"/>
        <end position="297"/>
    </location>
</feature>
<dbReference type="InterPro" id="IPR038729">
    <property type="entry name" value="Rad50/SbcC_AAA"/>
</dbReference>
<reference evidence="3" key="1">
    <citation type="submission" date="2009-10" db="EMBL/GenBank/DDBJ databases">
        <title>Diversity of trophic interactions inside an arsenic-rich microbial ecosystem.</title>
        <authorList>
            <person name="Bertin P.N."/>
            <person name="Heinrich-Salmeron A."/>
            <person name="Pelletier E."/>
            <person name="Goulhen-Chollet F."/>
            <person name="Arsene-Ploetze F."/>
            <person name="Gallien S."/>
            <person name="Calteau A."/>
            <person name="Vallenet D."/>
            <person name="Casiot C."/>
            <person name="Chane-Woon-Ming B."/>
            <person name="Giloteaux L."/>
            <person name="Barakat M."/>
            <person name="Bonnefoy V."/>
            <person name="Bruneel O."/>
            <person name="Chandler M."/>
            <person name="Cleiss J."/>
            <person name="Duran R."/>
            <person name="Elbaz-Poulichet F."/>
            <person name="Fonknechten N."/>
            <person name="Lauga B."/>
            <person name="Mornico D."/>
            <person name="Ortet P."/>
            <person name="Schaeffer C."/>
            <person name="Siguier P."/>
            <person name="Alexander Thil Smith A."/>
            <person name="Van Dorsselaer A."/>
            <person name="Weissenbach J."/>
            <person name="Medigue C."/>
            <person name="Le Paslier D."/>
        </authorList>
    </citation>
    <scope>NUCLEOTIDE SEQUENCE</scope>
</reference>
<dbReference type="Pfam" id="PF13476">
    <property type="entry name" value="AAA_23"/>
    <property type="match status" value="1"/>
</dbReference>
<gene>
    <name evidence="3" type="ORF">CARN5_1521</name>
</gene>
<protein>
    <recommendedName>
        <fullName evidence="2">Rad50/SbcC-type AAA domain-containing protein</fullName>
    </recommendedName>
</protein>
<feature type="coiled-coil region" evidence="1">
    <location>
        <begin position="240"/>
        <end position="267"/>
    </location>
</feature>
<comment type="caution">
    <text evidence="3">The sequence shown here is derived from an EMBL/GenBank/DDBJ whole genome shotgun (WGS) entry which is preliminary data.</text>
</comment>
<organism evidence="3">
    <name type="scientific">mine drainage metagenome</name>
    <dbReference type="NCBI Taxonomy" id="410659"/>
    <lineage>
        <taxon>unclassified sequences</taxon>
        <taxon>metagenomes</taxon>
        <taxon>ecological metagenomes</taxon>
    </lineage>
</organism>
<dbReference type="AlphaFoldDB" id="E6QCU4"/>
<dbReference type="GO" id="GO:0006302">
    <property type="term" value="P:double-strand break repair"/>
    <property type="evidence" value="ECO:0007669"/>
    <property type="project" value="InterPro"/>
</dbReference>
<sequence>MAIAGFQLRGLTLVGRGVPNAEVRFSEGLNVVSGPSDTGKTFIVQCIDYMLGGKDLPKPIPESERYESIRLSLSFSETGDEVVLDRSIRGGNFKLIDAGKAARTLSATHSAKDKNSVSQYLLGLSGLTGKKVRKNKQGATREVSFRDLARLILVDEETVISETSPILTGQYITATAESAFFRLLLTGIDDGSLTSSEDPKVAKGRQAGKIEMLDLLLDQTNGRMAEMQLAGDVQAWQGHLTQVETLYEAAQKELAIEQQNAALLEGKRRAELNVLRQLESRSGVLRELQRRFALLEQQYLSDLRRLESIAEAGSRLGQMNEERCPVCGAMAEHQAHEHQKAEAAPDDVAQSCLAEAAKIRALISDLHLTRADNDKEIVRLEKECELAKERVCAVAAQLTELLKPRVEVALFRLRESQATRDTYRLAVELNTRANELKGLMVELRKQVSGKEHKLETARVRAHEAEVFSKEVESLLRSWHFPGLDRVTFSEDDQDIVISGRTRASHGKGVRAIAHAAFNLALLNFCLKFQMPHPGFVLIDSPLVVYREPDTNESEFSHDVKDAFYRSIAREFQVAQVIIFENDDPPLDIAKNANLIRFTGANNGRYGFIPVPIKADES</sequence>
<proteinExistence type="predicted"/>
<dbReference type="SUPFAM" id="SSF52540">
    <property type="entry name" value="P-loop containing nucleoside triphosphate hydrolases"/>
    <property type="match status" value="1"/>
</dbReference>
<accession>E6QCU4</accession>
<evidence type="ECO:0000313" key="3">
    <source>
        <dbReference type="EMBL" id="CBI05020.1"/>
    </source>
</evidence>
<dbReference type="Gene3D" id="3.40.50.300">
    <property type="entry name" value="P-loop containing nucleotide triphosphate hydrolases"/>
    <property type="match status" value="1"/>
</dbReference>
<evidence type="ECO:0000256" key="1">
    <source>
        <dbReference type="SAM" id="Coils"/>
    </source>
</evidence>
<name>E6QCU4_9ZZZZ</name>
<dbReference type="EMBL" id="CABP01000092">
    <property type="protein sequence ID" value="CBI05020.1"/>
    <property type="molecule type" value="Genomic_DNA"/>
</dbReference>